<protein>
    <submittedName>
        <fullName evidence="1">Uncharacterized protein</fullName>
    </submittedName>
</protein>
<dbReference type="Proteomes" id="UP000276133">
    <property type="component" value="Unassembled WGS sequence"/>
</dbReference>
<organism evidence="1 2">
    <name type="scientific">Brachionus plicatilis</name>
    <name type="common">Marine rotifer</name>
    <name type="synonym">Brachionus muelleri</name>
    <dbReference type="NCBI Taxonomy" id="10195"/>
    <lineage>
        <taxon>Eukaryota</taxon>
        <taxon>Metazoa</taxon>
        <taxon>Spiralia</taxon>
        <taxon>Gnathifera</taxon>
        <taxon>Rotifera</taxon>
        <taxon>Eurotatoria</taxon>
        <taxon>Monogononta</taxon>
        <taxon>Pseudotrocha</taxon>
        <taxon>Ploima</taxon>
        <taxon>Brachionidae</taxon>
        <taxon>Brachionus</taxon>
    </lineage>
</organism>
<sequence length="189" mass="21815">MPVKTAPTKKAKKKHPVERNYFFRVSGVKKYDSEVEIYKFSIMQRRPVVLLKSDLIDYTCLDILISKHNNWAPLYNGEFSLKHFYTTNEIEVPKGINHKIKEFTAGAQIDQSILAMRGSGEYIVSKYFRHYEYSIGRWSQLTSEDKLNKAMTEITITAILLRKTNTYVFNSFAITGTTISSFGLSFGSW</sequence>
<dbReference type="AlphaFoldDB" id="A0A3M7Q0N7"/>
<name>A0A3M7Q0N7_BRAPC</name>
<dbReference type="OrthoDB" id="10203363at2759"/>
<evidence type="ECO:0000313" key="1">
    <source>
        <dbReference type="EMBL" id="RNA04960.1"/>
    </source>
</evidence>
<dbReference type="EMBL" id="REGN01007903">
    <property type="protein sequence ID" value="RNA04960.1"/>
    <property type="molecule type" value="Genomic_DNA"/>
</dbReference>
<keyword evidence="2" id="KW-1185">Reference proteome</keyword>
<accession>A0A3M7Q0N7</accession>
<comment type="caution">
    <text evidence="1">The sequence shown here is derived from an EMBL/GenBank/DDBJ whole genome shotgun (WGS) entry which is preliminary data.</text>
</comment>
<gene>
    <name evidence="1" type="ORF">BpHYR1_038521</name>
</gene>
<proteinExistence type="predicted"/>
<evidence type="ECO:0000313" key="2">
    <source>
        <dbReference type="Proteomes" id="UP000276133"/>
    </source>
</evidence>
<reference evidence="1 2" key="1">
    <citation type="journal article" date="2018" name="Sci. Rep.">
        <title>Genomic signatures of local adaptation to the degree of environmental predictability in rotifers.</title>
        <authorList>
            <person name="Franch-Gras L."/>
            <person name="Hahn C."/>
            <person name="Garcia-Roger E.M."/>
            <person name="Carmona M.J."/>
            <person name="Serra M."/>
            <person name="Gomez A."/>
        </authorList>
    </citation>
    <scope>NUCLEOTIDE SEQUENCE [LARGE SCALE GENOMIC DNA]</scope>
    <source>
        <strain evidence="1">HYR1</strain>
    </source>
</reference>